<proteinExistence type="predicted"/>
<dbReference type="RefSeq" id="WP_019342866.1">
    <property type="nucleotide sequence ID" value="NZ_AGSZ01000002.1"/>
</dbReference>
<evidence type="ECO:0000313" key="5">
    <source>
        <dbReference type="Proteomes" id="UP000182227"/>
    </source>
</evidence>
<dbReference type="EMBL" id="LFOD01000026">
    <property type="protein sequence ID" value="KMV15848.1"/>
    <property type="molecule type" value="Genomic_DNA"/>
</dbReference>
<reference evidence="3 6" key="3">
    <citation type="submission" date="2016-01" db="EMBL/GenBank/DDBJ databases">
        <title>The new phylogeny of the genus Mycobacterium.</title>
        <authorList>
            <person name="Tarcisio F."/>
            <person name="Conor M."/>
            <person name="Antonella G."/>
            <person name="Elisabetta G."/>
            <person name="Giulia F.S."/>
            <person name="Sara T."/>
            <person name="Anna F."/>
            <person name="Clotilde B."/>
            <person name="Roberto B."/>
            <person name="Veronica D.S."/>
            <person name="Fabio R."/>
            <person name="Monica P."/>
            <person name="Olivier J."/>
            <person name="Enrico T."/>
            <person name="Nicola S."/>
        </authorList>
    </citation>
    <scope>NUCLEOTIDE SEQUENCE [LARGE SCALE GENOMIC DNA]</scope>
    <source>
        <strain evidence="3 6">CCUG 50187</strain>
    </source>
</reference>
<dbReference type="Proteomes" id="UP000037594">
    <property type="component" value="Unassembled WGS sequence"/>
</dbReference>
<reference evidence="2 4" key="2">
    <citation type="submission" date="2015-06" db="EMBL/GenBank/DDBJ databases">
        <title>Genome sequence of Mycobacterium conceptionense strain MLE.</title>
        <authorList>
            <person name="Greninger A.L."/>
            <person name="Cunningham G."/>
            <person name="Chiu C.Y."/>
            <person name="Miller S."/>
        </authorList>
    </citation>
    <scope>NUCLEOTIDE SEQUENCE [LARGE SCALE GENOMIC DNA]</scope>
    <source>
        <strain evidence="2 4">MLE</strain>
    </source>
</reference>
<name>A0A0J8U2R3_9MYCO</name>
<dbReference type="Proteomes" id="UP000193811">
    <property type="component" value="Unassembled WGS sequence"/>
</dbReference>
<dbReference type="EMBL" id="LQOP01000019">
    <property type="protein sequence ID" value="ORV25013.1"/>
    <property type="molecule type" value="Genomic_DNA"/>
</dbReference>
<dbReference type="GeneID" id="44297591"/>
<evidence type="ECO:0000313" key="6">
    <source>
        <dbReference type="Proteomes" id="UP000193811"/>
    </source>
</evidence>
<dbReference type="Gene3D" id="2.60.200.60">
    <property type="match status" value="1"/>
</dbReference>
<dbReference type="AlphaFoldDB" id="A0A0J8U2R3"/>
<dbReference type="Pfam" id="PF05488">
    <property type="entry name" value="PAAR_motif"/>
    <property type="match status" value="1"/>
</dbReference>
<dbReference type="OrthoDB" id="9807902at2"/>
<dbReference type="EMBL" id="CTEF01000005">
    <property type="protein sequence ID" value="CQD22184.1"/>
    <property type="molecule type" value="Genomic_DNA"/>
</dbReference>
<evidence type="ECO:0000313" key="2">
    <source>
        <dbReference type="EMBL" id="KMV15848.1"/>
    </source>
</evidence>
<dbReference type="Proteomes" id="UP000182227">
    <property type="component" value="Unassembled WGS sequence"/>
</dbReference>
<evidence type="ECO:0000313" key="4">
    <source>
        <dbReference type="Proteomes" id="UP000037594"/>
    </source>
</evidence>
<gene>
    <name evidence="2" type="ORF">ACT17_23460</name>
    <name evidence="3" type="ORF">AWB98_19150</name>
    <name evidence="1" type="ORF">BN970_05213</name>
</gene>
<dbReference type="InterPro" id="IPR008727">
    <property type="entry name" value="PAAR_motif"/>
</dbReference>
<evidence type="ECO:0000313" key="3">
    <source>
        <dbReference type="EMBL" id="ORV25013.1"/>
    </source>
</evidence>
<keyword evidence="6" id="KW-1185">Reference proteome</keyword>
<reference evidence="1 5" key="1">
    <citation type="submission" date="2015-03" db="EMBL/GenBank/DDBJ databases">
        <authorList>
            <person name="Murphy D."/>
        </authorList>
    </citation>
    <scope>NUCLEOTIDE SEQUENCE [LARGE SCALE GENOMIC DNA]</scope>
    <source>
        <strain evidence="1 5">D16</strain>
    </source>
</reference>
<protein>
    <submittedName>
        <fullName evidence="2">PAAR motif protein</fullName>
    </submittedName>
</protein>
<organism evidence="2 4">
    <name type="scientific">Mycolicibacterium conceptionense</name>
    <dbReference type="NCBI Taxonomy" id="451644"/>
    <lineage>
        <taxon>Bacteria</taxon>
        <taxon>Bacillati</taxon>
        <taxon>Actinomycetota</taxon>
        <taxon>Actinomycetes</taxon>
        <taxon>Mycobacteriales</taxon>
        <taxon>Mycobacteriaceae</taxon>
        <taxon>Mycolicibacterium</taxon>
    </lineage>
</organism>
<sequence>MGQPAANGAAAVVATDTHIVMVPTPGGPVPTPLPHPFTGRLSAGLVNTVLIAGQPAAVLGSIAANQPPHLPTPPGVAFQIPPANTGTVHLGSTGVRIGGQPAARNGDPVRTCNDPVEAPVGQIVATVPNVLIG</sequence>
<dbReference type="PATRIC" id="fig|451644.5.peg.4841"/>
<evidence type="ECO:0000313" key="1">
    <source>
        <dbReference type="EMBL" id="CQD22184.1"/>
    </source>
</evidence>
<accession>A0A0J8U2R3</accession>
<dbReference type="CDD" id="cd14740">
    <property type="entry name" value="PAAR_4"/>
    <property type="match status" value="1"/>
</dbReference>